<proteinExistence type="predicted"/>
<protein>
    <submittedName>
        <fullName evidence="1">Extracellular solute-binding protein, family 3</fullName>
    </submittedName>
</protein>
<accession>A0A1Y6CDT0</accession>
<reference evidence="2" key="1">
    <citation type="submission" date="2017-04" db="EMBL/GenBank/DDBJ databases">
        <authorList>
            <person name="Varghese N."/>
            <person name="Submissions S."/>
        </authorList>
    </citation>
    <scope>NUCLEOTIDE SEQUENCE [LARGE SCALE GENOMIC DNA]</scope>
    <source>
        <strain evidence="2">RKEM611</strain>
    </source>
</reference>
<gene>
    <name evidence="1" type="ORF">SAMN06296036_119117</name>
</gene>
<dbReference type="RefSeq" id="WP_132322715.1">
    <property type="nucleotide sequence ID" value="NZ_FWZT01000019.1"/>
</dbReference>
<dbReference type="EMBL" id="FWZT01000019">
    <property type="protein sequence ID" value="SMF58531.1"/>
    <property type="molecule type" value="Genomic_DNA"/>
</dbReference>
<evidence type="ECO:0000313" key="1">
    <source>
        <dbReference type="EMBL" id="SMF58531.1"/>
    </source>
</evidence>
<dbReference type="SUPFAM" id="SSF53850">
    <property type="entry name" value="Periplasmic binding protein-like II"/>
    <property type="match status" value="1"/>
</dbReference>
<evidence type="ECO:0000313" key="2">
    <source>
        <dbReference type="Proteomes" id="UP000192907"/>
    </source>
</evidence>
<dbReference type="STRING" id="1513793.SAMN06296036_119117"/>
<dbReference type="AlphaFoldDB" id="A0A1Y6CDT0"/>
<dbReference type="Proteomes" id="UP000192907">
    <property type="component" value="Unassembled WGS sequence"/>
</dbReference>
<dbReference type="Gene3D" id="3.40.190.10">
    <property type="entry name" value="Periplasmic binding protein-like II"/>
    <property type="match status" value="2"/>
</dbReference>
<dbReference type="OrthoDB" id="6362810at2"/>
<name>A0A1Y6CDT0_9BACT</name>
<organism evidence="1 2">
    <name type="scientific">Pseudobacteriovorax antillogorgiicola</name>
    <dbReference type="NCBI Taxonomy" id="1513793"/>
    <lineage>
        <taxon>Bacteria</taxon>
        <taxon>Pseudomonadati</taxon>
        <taxon>Bdellovibrionota</taxon>
        <taxon>Oligoflexia</taxon>
        <taxon>Oligoflexales</taxon>
        <taxon>Pseudobacteriovoracaceae</taxon>
        <taxon>Pseudobacteriovorax</taxon>
    </lineage>
</organism>
<keyword evidence="2" id="KW-1185">Reference proteome</keyword>
<sequence length="247" mass="27794">MAAVSYLPIKPLIIWMSISGSLFAVDKDNSRILLPEIEGWASPKGEGFASELLDAVVKLQSLQVSLSYFPLKRVLLYFKQDPLSCFFGGDLKTLAAIDDFFKKTPLLESDPFLVTHYYAYTLAAQPKISSLDQLAGKAIGTLRGNDFIATKSGPKARRITYYNSTTALINSLKKGRIEVVIHPFPNKKSLTGDLNVDRSFSLWAIRERLLCRDTDNNRALIESFNVGLKKVKAQKIYQRVYDKNFMQ</sequence>